<dbReference type="OrthoDB" id="5409895at2759"/>
<dbReference type="SUPFAM" id="SSF53474">
    <property type="entry name" value="alpha/beta-Hydrolases"/>
    <property type="match status" value="1"/>
</dbReference>
<accession>A0A5N6U4R4</accession>
<dbReference type="GO" id="GO:0016787">
    <property type="term" value="F:hydrolase activity"/>
    <property type="evidence" value="ECO:0007669"/>
    <property type="project" value="UniProtKB-KW"/>
</dbReference>
<dbReference type="InterPro" id="IPR010520">
    <property type="entry name" value="FrsA-like"/>
</dbReference>
<reference evidence="2 3" key="1">
    <citation type="submission" date="2019-04" db="EMBL/GenBank/DDBJ databases">
        <title>Friends and foes A comparative genomics study of 23 Aspergillus species from section Flavi.</title>
        <authorList>
            <consortium name="DOE Joint Genome Institute"/>
            <person name="Kjaerbolling I."/>
            <person name="Vesth T."/>
            <person name="Frisvad J.C."/>
            <person name="Nybo J.L."/>
            <person name="Theobald S."/>
            <person name="Kildgaard S."/>
            <person name="Isbrandt T."/>
            <person name="Kuo A."/>
            <person name="Sato A."/>
            <person name="Lyhne E.K."/>
            <person name="Kogle M.E."/>
            <person name="Wiebenga A."/>
            <person name="Kun R.S."/>
            <person name="Lubbers R.J."/>
            <person name="Makela M.R."/>
            <person name="Barry K."/>
            <person name="Chovatia M."/>
            <person name="Clum A."/>
            <person name="Daum C."/>
            <person name="Haridas S."/>
            <person name="He G."/>
            <person name="LaButti K."/>
            <person name="Lipzen A."/>
            <person name="Mondo S."/>
            <person name="Riley R."/>
            <person name="Salamov A."/>
            <person name="Simmons B.A."/>
            <person name="Magnuson J.K."/>
            <person name="Henrissat B."/>
            <person name="Mortensen U.H."/>
            <person name="Larsen T.O."/>
            <person name="Devries R.P."/>
            <person name="Grigoriev I.V."/>
            <person name="Machida M."/>
            <person name="Baker S.E."/>
            <person name="Andersen M.R."/>
        </authorList>
    </citation>
    <scope>NUCLEOTIDE SEQUENCE [LARGE SCALE GENOMIC DNA]</scope>
    <source>
        <strain evidence="2 3">IBT 18842</strain>
    </source>
</reference>
<dbReference type="Gene3D" id="3.40.50.1820">
    <property type="entry name" value="alpha/beta hydrolase"/>
    <property type="match status" value="1"/>
</dbReference>
<dbReference type="InterPro" id="IPR050261">
    <property type="entry name" value="FrsA_esterase"/>
</dbReference>
<evidence type="ECO:0000313" key="3">
    <source>
        <dbReference type="Proteomes" id="UP000325780"/>
    </source>
</evidence>
<dbReference type="Proteomes" id="UP000325780">
    <property type="component" value="Unassembled WGS sequence"/>
</dbReference>
<dbReference type="Pfam" id="PF06500">
    <property type="entry name" value="FrsA-like"/>
    <property type="match status" value="1"/>
</dbReference>
<proteinExistence type="predicted"/>
<keyword evidence="1 2" id="KW-0378">Hydrolase</keyword>
<keyword evidence="3" id="KW-1185">Reference proteome</keyword>
<organism evidence="2 3">
    <name type="scientific">Aspergillus avenaceus</name>
    <dbReference type="NCBI Taxonomy" id="36643"/>
    <lineage>
        <taxon>Eukaryota</taxon>
        <taxon>Fungi</taxon>
        <taxon>Dikarya</taxon>
        <taxon>Ascomycota</taxon>
        <taxon>Pezizomycotina</taxon>
        <taxon>Eurotiomycetes</taxon>
        <taxon>Eurotiomycetidae</taxon>
        <taxon>Eurotiales</taxon>
        <taxon>Aspergillaceae</taxon>
        <taxon>Aspergillus</taxon>
        <taxon>Aspergillus subgen. Circumdati</taxon>
    </lineage>
</organism>
<protein>
    <submittedName>
        <fullName evidence="2">Alpha/beta-hydrolase</fullName>
    </submittedName>
</protein>
<evidence type="ECO:0000313" key="2">
    <source>
        <dbReference type="EMBL" id="KAE8153578.1"/>
    </source>
</evidence>
<dbReference type="InterPro" id="IPR029058">
    <property type="entry name" value="AB_hydrolase_fold"/>
</dbReference>
<evidence type="ECO:0000256" key="1">
    <source>
        <dbReference type="ARBA" id="ARBA00022801"/>
    </source>
</evidence>
<sequence>MTPYRMFHKAGSVAEHHRSIKDLWEKKWRILCKLGVYPFFSESKIDDFENVFGSSVMQNMKPPYDHDVYAAAFFKSAEDLVRQAQTAEEAHDTAKAAELYLRAAALYRIARFPIVQTPKQREAWERNKEAFFKGAGLLEPPITDVHIPHTHGIEGEGPHIPLAVRIPSTVNTTSPVPVVIRICGLDGYRTEQFDLSNSLLERGWASVGVEIPGTGDSPARRGDPTSADRLWSSLLDWVDAQPHLDKDRRVVWGVSTGGYYATRIAMTHKDRLTGVVSHGGGCHGMFDPVWLTGMNMAEYPFPLVPALAEGFMFDPQDTKSMRETQRKYSLLENGLLGKDCAPLMLANGLNDTIFPIEDSFLLFQHGPAKSARFADAAHMGGPNMAEPIFGWIDWLFGGK</sequence>
<dbReference type="EMBL" id="ML742037">
    <property type="protein sequence ID" value="KAE8153578.1"/>
    <property type="molecule type" value="Genomic_DNA"/>
</dbReference>
<name>A0A5N6U4R4_ASPAV</name>
<dbReference type="AlphaFoldDB" id="A0A5N6U4R4"/>
<dbReference type="PANTHER" id="PTHR22946">
    <property type="entry name" value="DIENELACTONE HYDROLASE DOMAIN-CONTAINING PROTEIN-RELATED"/>
    <property type="match status" value="1"/>
</dbReference>
<gene>
    <name evidence="2" type="ORF">BDV25DRAFT_127093</name>
</gene>
<dbReference type="PANTHER" id="PTHR22946:SF12">
    <property type="entry name" value="CONIDIAL PIGMENT BIOSYNTHESIS PROTEIN AYG1 (AFU_ORTHOLOGUE AFUA_2G17550)"/>
    <property type="match status" value="1"/>
</dbReference>